<dbReference type="InterPro" id="IPR009078">
    <property type="entry name" value="Ferritin-like_SF"/>
</dbReference>
<dbReference type="InterPro" id="IPR000358">
    <property type="entry name" value="RNR_small_fam"/>
</dbReference>
<dbReference type="AlphaFoldDB" id="A0A6C0BC93"/>
<comment type="similarity">
    <text evidence="1">Belongs to the ribonucleoside diphosphate reductase small chain family.</text>
</comment>
<dbReference type="EMBL" id="MN739109">
    <property type="protein sequence ID" value="QHS89424.1"/>
    <property type="molecule type" value="Genomic_DNA"/>
</dbReference>
<dbReference type="GO" id="GO:0009263">
    <property type="term" value="P:deoxyribonucleotide biosynthetic process"/>
    <property type="evidence" value="ECO:0007669"/>
    <property type="project" value="InterPro"/>
</dbReference>
<protein>
    <submittedName>
        <fullName evidence="4">Uncharacterized protein</fullName>
    </submittedName>
</protein>
<evidence type="ECO:0000256" key="2">
    <source>
        <dbReference type="SAM" id="MobiDB-lite"/>
    </source>
</evidence>
<keyword evidence="3" id="KW-0812">Transmembrane</keyword>
<feature type="transmembrane region" description="Helical" evidence="3">
    <location>
        <begin position="223"/>
        <end position="243"/>
    </location>
</feature>
<dbReference type="InterPro" id="IPR012348">
    <property type="entry name" value="RNR-like"/>
</dbReference>
<feature type="region of interest" description="Disordered" evidence="2">
    <location>
        <begin position="20"/>
        <end position="67"/>
    </location>
</feature>
<feature type="compositionally biased region" description="Basic and acidic residues" evidence="2">
    <location>
        <begin position="55"/>
        <end position="67"/>
    </location>
</feature>
<evidence type="ECO:0000256" key="1">
    <source>
        <dbReference type="ARBA" id="ARBA00009303"/>
    </source>
</evidence>
<accession>A0A6C0BC93</accession>
<dbReference type="Pfam" id="PF00268">
    <property type="entry name" value="Ribonuc_red_sm"/>
    <property type="match status" value="1"/>
</dbReference>
<evidence type="ECO:0000313" key="4">
    <source>
        <dbReference type="EMBL" id="QHS89424.1"/>
    </source>
</evidence>
<keyword evidence="3" id="KW-0472">Membrane</keyword>
<dbReference type="GO" id="GO:0016491">
    <property type="term" value="F:oxidoreductase activity"/>
    <property type="evidence" value="ECO:0007669"/>
    <property type="project" value="InterPro"/>
</dbReference>
<dbReference type="InterPro" id="IPR030475">
    <property type="entry name" value="RNR_small_AS"/>
</dbReference>
<dbReference type="InterPro" id="IPR033909">
    <property type="entry name" value="RNR_small"/>
</dbReference>
<dbReference type="SUPFAM" id="SSF47240">
    <property type="entry name" value="Ferritin-like"/>
    <property type="match status" value="1"/>
</dbReference>
<sequence length="387" mass="44536">MTTPFSSKITTFSAEMEITTIPEVNTSAPAVRSPTHRPSRKSSLHEEPPLLELASEPKLEQKLEQKPEPLLSDAEERLVLFPIRHADLWQRCKQQQSVIWLAEEIDLSKDMKDWEKLNSAEQDFIKNILGFFAASDGIVMENLATRFSREVMWPEARYFYANQTYMEAVHSETYSLLIDYYVTDKEEKHKILHAAQTIPCIQKKAEWALSWIDSKDADFATRLIGFAAVEGIFFSGAFCAIFWMKERGLLPGLTTSNEFIARDEGLHMEFACLLYSKVVNRLPKQKVHTLIREAVKIEKKFITKSLPCELIGMNAKLMAQYIEFVADRLCLMLGYPKIWCSTNPFGFMERISLENKDNFFEKRVSTYAKAASGKKKEDMAFKMNADF</sequence>
<organism evidence="4">
    <name type="scientific">viral metagenome</name>
    <dbReference type="NCBI Taxonomy" id="1070528"/>
    <lineage>
        <taxon>unclassified sequences</taxon>
        <taxon>metagenomes</taxon>
        <taxon>organismal metagenomes</taxon>
    </lineage>
</organism>
<reference evidence="4" key="1">
    <citation type="journal article" date="2020" name="Nature">
        <title>Giant virus diversity and host interactions through global metagenomics.</title>
        <authorList>
            <person name="Schulz F."/>
            <person name="Roux S."/>
            <person name="Paez-Espino D."/>
            <person name="Jungbluth S."/>
            <person name="Walsh D.A."/>
            <person name="Denef V.J."/>
            <person name="McMahon K.D."/>
            <person name="Konstantinidis K.T."/>
            <person name="Eloe-Fadrosh E.A."/>
            <person name="Kyrpides N.C."/>
            <person name="Woyke T."/>
        </authorList>
    </citation>
    <scope>NUCLEOTIDE SEQUENCE</scope>
    <source>
        <strain evidence="4">GVMAG-M-3300010158-60</strain>
    </source>
</reference>
<name>A0A6C0BC93_9ZZZZ</name>
<dbReference type="Gene3D" id="1.10.620.20">
    <property type="entry name" value="Ribonucleotide Reductase, subunit A"/>
    <property type="match status" value="1"/>
</dbReference>
<proteinExistence type="inferred from homology"/>
<keyword evidence="3" id="KW-1133">Transmembrane helix</keyword>
<evidence type="ECO:0000256" key="3">
    <source>
        <dbReference type="SAM" id="Phobius"/>
    </source>
</evidence>
<dbReference type="PANTHER" id="PTHR23409:SF18">
    <property type="entry name" value="RIBONUCLEOSIDE-DIPHOSPHATE REDUCTASE SUBUNIT M2"/>
    <property type="match status" value="1"/>
</dbReference>
<dbReference type="CDD" id="cd01049">
    <property type="entry name" value="RNRR2"/>
    <property type="match status" value="1"/>
</dbReference>
<dbReference type="PROSITE" id="PS00368">
    <property type="entry name" value="RIBORED_SMALL"/>
    <property type="match status" value="1"/>
</dbReference>
<dbReference type="PANTHER" id="PTHR23409">
    <property type="entry name" value="RIBONUCLEOSIDE-DIPHOSPHATE REDUCTASE SMALL CHAIN"/>
    <property type="match status" value="1"/>
</dbReference>